<evidence type="ECO:0000256" key="4">
    <source>
        <dbReference type="ARBA" id="ARBA00013948"/>
    </source>
</evidence>
<dbReference type="PANTHER" id="PTHR44329">
    <property type="entry name" value="SERINE/THREONINE-PROTEIN KINASE TNNI3K-RELATED"/>
    <property type="match status" value="1"/>
</dbReference>
<dbReference type="EC" id="2.7.11.1" evidence="3"/>
<evidence type="ECO:0000313" key="11">
    <source>
        <dbReference type="EMBL" id="KAF4506962.1"/>
    </source>
</evidence>
<organism evidence="11 12">
    <name type="scientific">Ophiocordyceps sinensis</name>
    <dbReference type="NCBI Taxonomy" id="72228"/>
    <lineage>
        <taxon>Eukaryota</taxon>
        <taxon>Fungi</taxon>
        <taxon>Dikarya</taxon>
        <taxon>Ascomycota</taxon>
        <taxon>Pezizomycotina</taxon>
        <taxon>Sordariomycetes</taxon>
        <taxon>Hypocreomycetidae</taxon>
        <taxon>Hypocreales</taxon>
        <taxon>Ophiocordycipitaceae</taxon>
        <taxon>Ophiocordyceps</taxon>
    </lineage>
</organism>
<sequence length="260" mass="29089">MSAFEGSTSELFRVGDGIVLKQPRVILRASKLYDNLTRGIDTSFSVEQQILEILDHPRIVRYLGRNNGQGDPRGILLAEANHGNIQRYLDEHSKIPMSVRKSWCLQAVEAIAYIHHRGVIHSDLRPENFLIHATTPGTLDMLLCDFGGSTCDRLGLDGGHLPDPGFYDPNSGAESTHQTDIFSIASVLYVILTGHWPYRGPGPFKTGKEMEDYGLEVDDLFERGRFPDVDGLFAGEVILKCWRNEYASADDVLDDVRKLM</sequence>
<evidence type="ECO:0000313" key="12">
    <source>
        <dbReference type="Proteomes" id="UP000557566"/>
    </source>
</evidence>
<reference evidence="11 12" key="1">
    <citation type="journal article" date="2020" name="Genome Biol. Evol.">
        <title>A new high-quality draft genome assembly of the Chinese cordyceps Ophiocordyceps sinensis.</title>
        <authorList>
            <person name="Shu R."/>
            <person name="Zhang J."/>
            <person name="Meng Q."/>
            <person name="Zhang H."/>
            <person name="Zhou G."/>
            <person name="Li M."/>
            <person name="Wu P."/>
            <person name="Zhao Y."/>
            <person name="Chen C."/>
            <person name="Qin Q."/>
        </authorList>
    </citation>
    <scope>NUCLEOTIDE SEQUENCE [LARGE SCALE GENOMIC DNA]</scope>
    <source>
        <strain evidence="11 12">IOZ07</strain>
    </source>
</reference>
<evidence type="ECO:0000259" key="10">
    <source>
        <dbReference type="PROSITE" id="PS50011"/>
    </source>
</evidence>
<evidence type="ECO:0000256" key="1">
    <source>
        <dbReference type="ARBA" id="ARBA00003747"/>
    </source>
</evidence>
<evidence type="ECO:0000256" key="9">
    <source>
        <dbReference type="ARBA" id="ARBA00048679"/>
    </source>
</evidence>
<feature type="domain" description="Protein kinase" evidence="10">
    <location>
        <begin position="1"/>
        <end position="260"/>
    </location>
</feature>
<comment type="subunit">
    <text evidence="2">Component of the EKC/KEOPS complex composed of at least BUD32, CGI121, GON7, KAE1 and PCC1; the whole complex dimerizes.</text>
</comment>
<dbReference type="EMBL" id="JAAVMX010000006">
    <property type="protein sequence ID" value="KAF4506962.1"/>
    <property type="molecule type" value="Genomic_DNA"/>
</dbReference>
<dbReference type="AlphaFoldDB" id="A0A8H4PLI8"/>
<protein>
    <recommendedName>
        <fullName evidence="5">EKC/KEOPS complex subunit BUD32</fullName>
        <ecNumber evidence="3">2.7.11.1</ecNumber>
    </recommendedName>
    <alternativeName>
        <fullName evidence="6 7">Atypical Serine/threonine protein kinase BUD32</fullName>
    </alternativeName>
    <alternativeName>
        <fullName evidence="4">EKC/KEOPS complex subunit bud32</fullName>
    </alternativeName>
</protein>
<evidence type="ECO:0000256" key="7">
    <source>
        <dbReference type="ARBA" id="ARBA00033194"/>
    </source>
</evidence>
<evidence type="ECO:0000256" key="5">
    <source>
        <dbReference type="ARBA" id="ARBA00019973"/>
    </source>
</evidence>
<proteinExistence type="predicted"/>
<name>A0A8H4PLI8_9HYPO</name>
<gene>
    <name evidence="11" type="ORF">G6O67_005643</name>
</gene>
<dbReference type="GO" id="GO:0004674">
    <property type="term" value="F:protein serine/threonine kinase activity"/>
    <property type="evidence" value="ECO:0007669"/>
    <property type="project" value="UniProtKB-EC"/>
</dbReference>
<dbReference type="InterPro" id="IPR008266">
    <property type="entry name" value="Tyr_kinase_AS"/>
</dbReference>
<dbReference type="OrthoDB" id="4918057at2759"/>
<evidence type="ECO:0000256" key="3">
    <source>
        <dbReference type="ARBA" id="ARBA00012513"/>
    </source>
</evidence>
<comment type="catalytic activity">
    <reaction evidence="9">
        <text>L-seryl-[protein] + ATP = O-phospho-L-seryl-[protein] + ADP + H(+)</text>
        <dbReference type="Rhea" id="RHEA:17989"/>
        <dbReference type="Rhea" id="RHEA-COMP:9863"/>
        <dbReference type="Rhea" id="RHEA-COMP:11604"/>
        <dbReference type="ChEBI" id="CHEBI:15378"/>
        <dbReference type="ChEBI" id="CHEBI:29999"/>
        <dbReference type="ChEBI" id="CHEBI:30616"/>
        <dbReference type="ChEBI" id="CHEBI:83421"/>
        <dbReference type="ChEBI" id="CHEBI:456216"/>
        <dbReference type="EC" id="2.7.11.1"/>
    </reaction>
</comment>
<dbReference type="GO" id="GO:0005524">
    <property type="term" value="F:ATP binding"/>
    <property type="evidence" value="ECO:0007669"/>
    <property type="project" value="InterPro"/>
</dbReference>
<dbReference type="InterPro" id="IPR051681">
    <property type="entry name" value="Ser/Thr_Kinases-Pseudokinases"/>
</dbReference>
<evidence type="ECO:0000256" key="2">
    <source>
        <dbReference type="ARBA" id="ARBA00011534"/>
    </source>
</evidence>
<dbReference type="Proteomes" id="UP000557566">
    <property type="component" value="Unassembled WGS sequence"/>
</dbReference>
<accession>A0A8H4PLI8</accession>
<dbReference type="SUPFAM" id="SSF56112">
    <property type="entry name" value="Protein kinase-like (PK-like)"/>
    <property type="match status" value="1"/>
</dbReference>
<dbReference type="PROSITE" id="PS00109">
    <property type="entry name" value="PROTEIN_KINASE_TYR"/>
    <property type="match status" value="1"/>
</dbReference>
<dbReference type="InterPro" id="IPR011009">
    <property type="entry name" value="Kinase-like_dom_sf"/>
</dbReference>
<evidence type="ECO:0000256" key="8">
    <source>
        <dbReference type="ARBA" id="ARBA00047899"/>
    </source>
</evidence>
<comment type="caution">
    <text evidence="11">The sequence shown here is derived from an EMBL/GenBank/DDBJ whole genome shotgun (WGS) entry which is preliminary data.</text>
</comment>
<dbReference type="InterPro" id="IPR000719">
    <property type="entry name" value="Prot_kinase_dom"/>
</dbReference>
<comment type="catalytic activity">
    <reaction evidence="8">
        <text>L-threonyl-[protein] + ATP = O-phospho-L-threonyl-[protein] + ADP + H(+)</text>
        <dbReference type="Rhea" id="RHEA:46608"/>
        <dbReference type="Rhea" id="RHEA-COMP:11060"/>
        <dbReference type="Rhea" id="RHEA-COMP:11605"/>
        <dbReference type="ChEBI" id="CHEBI:15378"/>
        <dbReference type="ChEBI" id="CHEBI:30013"/>
        <dbReference type="ChEBI" id="CHEBI:30616"/>
        <dbReference type="ChEBI" id="CHEBI:61977"/>
        <dbReference type="ChEBI" id="CHEBI:456216"/>
        <dbReference type="EC" id="2.7.11.1"/>
    </reaction>
</comment>
<evidence type="ECO:0000256" key="6">
    <source>
        <dbReference type="ARBA" id="ARBA00030980"/>
    </source>
</evidence>
<keyword evidence="12" id="KW-1185">Reference proteome</keyword>
<dbReference type="PROSITE" id="PS50011">
    <property type="entry name" value="PROTEIN_KINASE_DOM"/>
    <property type="match status" value="1"/>
</dbReference>
<dbReference type="Pfam" id="PF00069">
    <property type="entry name" value="Pkinase"/>
    <property type="match status" value="1"/>
</dbReference>
<comment type="function">
    <text evidence="1">Component of the EKC/KEOPS complex that is required for the formation of a threonylcarbamoyl group on adenosine at position 37 (t(6)A37) in tRNAs that read codons beginning with adenine. The complex is probably involved in the transfer of the threonylcarbamoyl moiety of threonylcarbamoyl-AMP (TC-AMP) to the N6 group of A37. BUD32 has ATPase activity in the context of the EKC/KEOPS complex and likely plays a supporting role to the catalytic subunit KAE1. The EKC/KEOPS complex also promotes both telomere uncapping and telomere elongation. The complex is required for efficient recruitment of transcriptional coactivators.</text>
</comment>
<dbReference type="Gene3D" id="1.10.510.10">
    <property type="entry name" value="Transferase(Phosphotransferase) domain 1"/>
    <property type="match status" value="1"/>
</dbReference>